<comment type="caution">
    <text evidence="2">The sequence shown here is derived from an EMBL/GenBank/DDBJ whole genome shotgun (WGS) entry which is preliminary data.</text>
</comment>
<keyword evidence="3" id="KW-1185">Reference proteome</keyword>
<dbReference type="OrthoDB" id="10012272at2759"/>
<dbReference type="EMBL" id="JABEBT010000001">
    <property type="protein sequence ID" value="KAF7640339.1"/>
    <property type="molecule type" value="Genomic_DNA"/>
</dbReference>
<gene>
    <name evidence="2" type="ORF">Mgra_00000160</name>
</gene>
<dbReference type="AlphaFoldDB" id="A0A8T0A4V9"/>
<evidence type="ECO:0000313" key="2">
    <source>
        <dbReference type="EMBL" id="KAF7640339.1"/>
    </source>
</evidence>
<evidence type="ECO:0000313" key="3">
    <source>
        <dbReference type="Proteomes" id="UP000605970"/>
    </source>
</evidence>
<feature type="transmembrane region" description="Helical" evidence="1">
    <location>
        <begin position="16"/>
        <end position="39"/>
    </location>
</feature>
<accession>A0A8T0A4V9</accession>
<proteinExistence type="predicted"/>
<name>A0A8T0A4V9_9BILA</name>
<reference evidence="2" key="1">
    <citation type="journal article" date="2020" name="Ecol. Evol.">
        <title>Genome structure and content of the rice root-knot nematode (Meloidogyne graminicola).</title>
        <authorList>
            <person name="Phan N.T."/>
            <person name="Danchin E.G.J."/>
            <person name="Klopp C."/>
            <person name="Perfus-Barbeoch L."/>
            <person name="Kozlowski D.K."/>
            <person name="Koutsovoulos G.D."/>
            <person name="Lopez-Roques C."/>
            <person name="Bouchez O."/>
            <person name="Zahm M."/>
            <person name="Besnard G."/>
            <person name="Bellafiore S."/>
        </authorList>
    </citation>
    <scope>NUCLEOTIDE SEQUENCE</scope>
    <source>
        <strain evidence="2">VN-18</strain>
    </source>
</reference>
<protein>
    <submittedName>
        <fullName evidence="2">Uncharacterized protein</fullName>
    </submittedName>
</protein>
<sequence>MLKNDNENIYEIKTNFFFFILFSKMNSLNFIFLLILTIFSNTCFSRHKHFHSRVPIIDLNGAEELIGTIREDEQIDQYVVMN</sequence>
<keyword evidence="1" id="KW-0812">Transmembrane</keyword>
<keyword evidence="1" id="KW-1133">Transmembrane helix</keyword>
<organism evidence="2 3">
    <name type="scientific">Meloidogyne graminicola</name>
    <dbReference type="NCBI Taxonomy" id="189291"/>
    <lineage>
        <taxon>Eukaryota</taxon>
        <taxon>Metazoa</taxon>
        <taxon>Ecdysozoa</taxon>
        <taxon>Nematoda</taxon>
        <taxon>Chromadorea</taxon>
        <taxon>Rhabditida</taxon>
        <taxon>Tylenchina</taxon>
        <taxon>Tylenchomorpha</taxon>
        <taxon>Tylenchoidea</taxon>
        <taxon>Meloidogynidae</taxon>
        <taxon>Meloidogyninae</taxon>
        <taxon>Meloidogyne</taxon>
    </lineage>
</organism>
<evidence type="ECO:0000256" key="1">
    <source>
        <dbReference type="SAM" id="Phobius"/>
    </source>
</evidence>
<dbReference type="Proteomes" id="UP000605970">
    <property type="component" value="Unassembled WGS sequence"/>
</dbReference>
<keyword evidence="1" id="KW-0472">Membrane</keyword>